<reference evidence="3 4" key="1">
    <citation type="journal article" date="2003" name="DNA Res.">
        <title>Complete genome structure of Gloeobacter violaceus PCC 7421, a cyanobacterium that lacks thylakoids.</title>
        <authorList>
            <person name="Nakamura Y."/>
            <person name="Kaneko T."/>
            <person name="Sato S."/>
            <person name="Mimuro M."/>
            <person name="Miyashita H."/>
            <person name="Tsuchiya T."/>
            <person name="Sasamoto S."/>
            <person name="Watanabe A."/>
            <person name="Kawashima K."/>
            <person name="Kishida Y."/>
            <person name="Kiyokawa C."/>
            <person name="Kohara M."/>
            <person name="Matsumoto M."/>
            <person name="Matsuno A."/>
            <person name="Nakazaki N."/>
            <person name="Shimpo S."/>
            <person name="Takeuchi C."/>
            <person name="Yamada M."/>
            <person name="Tabata S."/>
        </authorList>
    </citation>
    <scope>NUCLEOTIDE SEQUENCE [LARGE SCALE GENOMIC DNA]</scope>
    <source>
        <strain evidence="4">ATCC 29082 / PCC 7421</strain>
    </source>
</reference>
<dbReference type="Proteomes" id="UP000000557">
    <property type="component" value="Chromosome"/>
</dbReference>
<protein>
    <submittedName>
        <fullName evidence="3">Gll3943 protein</fullName>
    </submittedName>
</protein>
<dbReference type="PANTHER" id="PTHR43391">
    <property type="entry name" value="RETINOL DEHYDROGENASE-RELATED"/>
    <property type="match status" value="1"/>
</dbReference>
<dbReference type="AlphaFoldDB" id="Q7NED7"/>
<dbReference type="eggNOG" id="COG1028">
    <property type="taxonomic scope" value="Bacteria"/>
</dbReference>
<reference evidence="3 4" key="2">
    <citation type="journal article" date="2003" name="DNA Res.">
        <title>Complete genome structure of Gloeobacter violaceus PCC 7421, a cyanobacterium that lacks thylakoids (supplement).</title>
        <authorList>
            <person name="Nakamura Y."/>
            <person name="Kaneko T."/>
            <person name="Sato S."/>
            <person name="Mimuro M."/>
            <person name="Miyashita H."/>
            <person name="Tsuchiya T."/>
            <person name="Sasamoto S."/>
            <person name="Watanabe A."/>
            <person name="Kawashima K."/>
            <person name="Kishida Y."/>
            <person name="Kiyokawa C."/>
            <person name="Kohara M."/>
            <person name="Matsumoto M."/>
            <person name="Matsuno A."/>
            <person name="Nakazaki N."/>
            <person name="Shimpo S."/>
            <person name="Takeuchi C."/>
            <person name="Yamada M."/>
            <person name="Tabata S."/>
        </authorList>
    </citation>
    <scope>NUCLEOTIDE SEQUENCE [LARGE SCALE GENOMIC DNA]</scope>
    <source>
        <strain evidence="4">ATCC 29082 / PCC 7421</strain>
    </source>
</reference>
<dbReference type="InterPro" id="IPR036291">
    <property type="entry name" value="NAD(P)-bd_dom_sf"/>
</dbReference>
<dbReference type="KEGG" id="gvi:gll3943"/>
<name>Q7NED7_GLOVI</name>
<dbReference type="SUPFAM" id="SSF51735">
    <property type="entry name" value="NAD(P)-binding Rossmann-fold domains"/>
    <property type="match status" value="1"/>
</dbReference>
<organism evidence="3 4">
    <name type="scientific">Gloeobacter violaceus (strain ATCC 29082 / PCC 7421)</name>
    <dbReference type="NCBI Taxonomy" id="251221"/>
    <lineage>
        <taxon>Bacteria</taxon>
        <taxon>Bacillati</taxon>
        <taxon>Cyanobacteriota</taxon>
        <taxon>Cyanophyceae</taxon>
        <taxon>Gloeobacterales</taxon>
        <taxon>Gloeobacteraceae</taxon>
        <taxon>Gloeobacter</taxon>
    </lineage>
</organism>
<dbReference type="HOGENOM" id="CLU_010194_28_0_3"/>
<dbReference type="PRINTS" id="PR00081">
    <property type="entry name" value="GDHRDH"/>
</dbReference>
<evidence type="ECO:0000256" key="1">
    <source>
        <dbReference type="ARBA" id="ARBA00006484"/>
    </source>
</evidence>
<dbReference type="RefSeq" id="WP_011143931.1">
    <property type="nucleotide sequence ID" value="NC_005125.1"/>
</dbReference>
<keyword evidence="2" id="KW-0560">Oxidoreductase</keyword>
<dbReference type="PhylomeDB" id="Q7NED7"/>
<evidence type="ECO:0000313" key="3">
    <source>
        <dbReference type="EMBL" id="BAC91884.1"/>
    </source>
</evidence>
<evidence type="ECO:0000256" key="2">
    <source>
        <dbReference type="ARBA" id="ARBA00023002"/>
    </source>
</evidence>
<dbReference type="OrthoDB" id="9808814at2"/>
<dbReference type="Gene3D" id="3.40.50.720">
    <property type="entry name" value="NAD(P)-binding Rossmann-like Domain"/>
    <property type="match status" value="1"/>
</dbReference>
<dbReference type="GO" id="GO:0016491">
    <property type="term" value="F:oxidoreductase activity"/>
    <property type="evidence" value="ECO:0007669"/>
    <property type="project" value="UniProtKB-KW"/>
</dbReference>
<accession>Q7NED7</accession>
<dbReference type="InParanoid" id="Q7NED7"/>
<proteinExistence type="inferred from homology"/>
<dbReference type="PANTHER" id="PTHR43391:SF94">
    <property type="entry name" value="OXIDOREDUCTASE-RELATED"/>
    <property type="match status" value="1"/>
</dbReference>
<dbReference type="STRING" id="251221.gene:10761460"/>
<dbReference type="EnsemblBacteria" id="BAC91884">
    <property type="protein sequence ID" value="BAC91884"/>
    <property type="gene ID" value="BAC91884"/>
</dbReference>
<comment type="similarity">
    <text evidence="1">Belongs to the short-chain dehydrogenases/reductases (SDR) family.</text>
</comment>
<gene>
    <name evidence="3" type="ordered locus">gll3943</name>
</gene>
<evidence type="ECO:0000313" key="4">
    <source>
        <dbReference type="Proteomes" id="UP000000557"/>
    </source>
</evidence>
<sequence>MTAIVIKTMLIVGASRGIGAYVAAHYVNRVEHLWTVSRTTSPVGRWLQADVSKREDIARIGAAMGKEPLDVLLYLGGVWEKGAFTDAYDFEGSPPEETAFVLSVNLTAPILLVQTLLPNLQRAANPRAVFIGSLSALDNTATREVANSASKYGLRGAVQAMQINLRPHGIGLTVINPGNVATPEVEADIAEGRFGEQQAIPLADLAAVIDCALAMSPASTITEINLAQRRPAVS</sequence>
<keyword evidence="4" id="KW-1185">Reference proteome</keyword>
<dbReference type="CDD" id="cd05233">
    <property type="entry name" value="SDR_c"/>
    <property type="match status" value="1"/>
</dbReference>
<dbReference type="Pfam" id="PF00106">
    <property type="entry name" value="adh_short"/>
    <property type="match status" value="1"/>
</dbReference>
<dbReference type="InterPro" id="IPR002347">
    <property type="entry name" value="SDR_fam"/>
</dbReference>
<dbReference type="EMBL" id="BA000045">
    <property type="protein sequence ID" value="BAC91884.1"/>
    <property type="molecule type" value="Genomic_DNA"/>
</dbReference>